<dbReference type="EMBL" id="LK022848">
    <property type="protein sequence ID" value="CDR16513.1"/>
    <property type="molecule type" value="Genomic_DNA"/>
</dbReference>
<gene>
    <name evidence="19" type="ORF">J2Z30_001499</name>
    <name evidence="18" type="ORF">SIRAN9059</name>
</gene>
<evidence type="ECO:0000256" key="12">
    <source>
        <dbReference type="ARBA" id="ARBA00047761"/>
    </source>
</evidence>
<evidence type="ECO:0000256" key="8">
    <source>
        <dbReference type="ARBA" id="ARBA00022840"/>
    </source>
</evidence>
<comment type="catalytic activity">
    <reaction evidence="12">
        <text>O-phospho-L-seryl-[protein] + H2O = L-seryl-[protein] + phosphate</text>
        <dbReference type="Rhea" id="RHEA:20629"/>
        <dbReference type="Rhea" id="RHEA-COMP:9863"/>
        <dbReference type="Rhea" id="RHEA-COMP:11604"/>
        <dbReference type="ChEBI" id="CHEBI:15377"/>
        <dbReference type="ChEBI" id="CHEBI:29999"/>
        <dbReference type="ChEBI" id="CHEBI:43474"/>
        <dbReference type="ChEBI" id="CHEBI:83421"/>
        <dbReference type="EC" id="3.1.3.16"/>
    </reaction>
</comment>
<feature type="compositionally biased region" description="Low complexity" evidence="16">
    <location>
        <begin position="130"/>
        <end position="143"/>
    </location>
</feature>
<evidence type="ECO:0000256" key="15">
    <source>
        <dbReference type="ARBA" id="ARBA00081350"/>
    </source>
</evidence>
<dbReference type="AlphaFoldDB" id="A0A061A3X7"/>
<dbReference type="PANTHER" id="PTHR43156:SF2">
    <property type="entry name" value="STAGE II SPORULATION PROTEIN E"/>
    <property type="match status" value="1"/>
</dbReference>
<keyword evidence="4" id="KW-0479">Metal-binding</keyword>
<dbReference type="SUPFAM" id="SSF55785">
    <property type="entry name" value="PYP-like sensor domain (PAS domain)"/>
    <property type="match status" value="1"/>
</dbReference>
<dbReference type="SMART" id="SM00331">
    <property type="entry name" value="PP2C_SIG"/>
    <property type="match status" value="1"/>
</dbReference>
<proteinExistence type="predicted"/>
<evidence type="ECO:0000256" key="11">
    <source>
        <dbReference type="ARBA" id="ARBA00023211"/>
    </source>
</evidence>
<organism evidence="18">
    <name type="scientific">Streptomyces iranensis</name>
    <dbReference type="NCBI Taxonomy" id="576784"/>
    <lineage>
        <taxon>Bacteria</taxon>
        <taxon>Bacillati</taxon>
        <taxon>Actinomycetota</taxon>
        <taxon>Actinomycetes</taxon>
        <taxon>Kitasatosporales</taxon>
        <taxon>Streptomycetaceae</taxon>
        <taxon>Streptomyces</taxon>
        <taxon>Streptomyces violaceusniger group</taxon>
    </lineage>
</organism>
<evidence type="ECO:0000259" key="17">
    <source>
        <dbReference type="PROSITE" id="PS50112"/>
    </source>
</evidence>
<evidence type="ECO:0000256" key="5">
    <source>
        <dbReference type="ARBA" id="ARBA00022741"/>
    </source>
</evidence>
<reference evidence="18" key="1">
    <citation type="submission" date="2014-05" db="EMBL/GenBank/DDBJ databases">
        <authorList>
            <person name="Horn Fabian"/>
        </authorList>
    </citation>
    <scope>NUCLEOTIDE SEQUENCE</scope>
</reference>
<evidence type="ECO:0000256" key="13">
    <source>
        <dbReference type="ARBA" id="ARBA00056274"/>
    </source>
</evidence>
<evidence type="ECO:0000256" key="3">
    <source>
        <dbReference type="ARBA" id="ARBA00022679"/>
    </source>
</evidence>
<dbReference type="Pfam" id="PF08448">
    <property type="entry name" value="PAS_4"/>
    <property type="match status" value="1"/>
</dbReference>
<sequence length="903" mass="96142">MGVDEQHPDSADTRITRSARTRLRLMGSAGGQLSGTGPVRLALGQAVAELGALGGMIHVRDPLGGVMRLVASMGLPDNLVAGWETLTDEDSAAPVSCVRYGTHVWTPPPPDVPQRAPLSSSGRSSRGDFPPGAGSLPPGSGVVSMPVITGGGQPVGALSALLEAPDELGDAQCEFLRMVADWVAEYLRPARPAATDVEHERQPLGGDAVGSAVWRMTDGLLALDDQARLTFANPAALKLLGSSAHEALGTVLWDHPVVRDTGMAACHGRAVTTHAPAGFDTRWPGRPGWYHARFDPAPDGLVIHISDITERRREEAEQSAAQRTAAERVMRMGELTSALAEALTVQDVVKAVADRMLPPFGATGLICGLIETARLRIVGSAGYPEEFLEIVQKMMVSEMSAVVQVLSSRTPTFLSTPQEYAEQHPDAVGYLHRSGMKAWAFLPLIASDQQIGYCVVSFSRPRHFSEEDRSLLIALSGLVAQALERARLYDAEHTRAQELQRGLLPRTLPVVPAVVAEARYLPATEGVQVGGDWYDLIPLSGERVALVIGDVMGHGLSEAATMGRLRTAVHTLADLEFPPDELLTHLNDLVGDLGDDFYATCLYTVYDPVTNRCAFASAGHPPVAIVHPDGTAHFPHVDADPPLGAASPPFETHEVQVPEGSHLVLYTDGLVESSTVDIDEGMARLAQALTRAAAPPCRIARGRVRTHLRAHHAARSRPTVRRSRQRAGAGAGRDPRRRRAADRPDAVDGPRPGGVVGTAGRPHLRGRSPPPCHRAAVRVASRRADDDDGAPGQRAGRQCRPARQGPSAAAPAVRPDADLRGLRPQPHHPSDPPGRRDRRGRARAAAGRGAVRSVGHAVLGDGQVHLDGAGTALARPPGRRLRGRGPRCARRCGPPPARSRIGR</sequence>
<dbReference type="GO" id="GO:0004722">
    <property type="term" value="F:protein serine/threonine phosphatase activity"/>
    <property type="evidence" value="ECO:0007669"/>
    <property type="project" value="UniProtKB-EC"/>
</dbReference>
<keyword evidence="9" id="KW-0460">Magnesium</keyword>
<dbReference type="Gene3D" id="3.30.450.20">
    <property type="entry name" value="PAS domain"/>
    <property type="match status" value="1"/>
</dbReference>
<dbReference type="Pfam" id="PF07228">
    <property type="entry name" value="SpoIIE"/>
    <property type="match status" value="1"/>
</dbReference>
<evidence type="ECO:0000256" key="1">
    <source>
        <dbReference type="ARBA" id="ARBA00013081"/>
    </source>
</evidence>
<dbReference type="SMART" id="SM00065">
    <property type="entry name" value="GAF"/>
    <property type="match status" value="1"/>
</dbReference>
<dbReference type="InterPro" id="IPR052016">
    <property type="entry name" value="Bact_Sigma-Reg"/>
</dbReference>
<keyword evidence="7" id="KW-0378">Hydrolase</keyword>
<dbReference type="EC" id="3.1.3.16" evidence="1"/>
<dbReference type="InterPro" id="IPR000014">
    <property type="entry name" value="PAS"/>
</dbReference>
<comment type="function">
    <text evidence="13">Primarily acts as an independent SigF regulator that is sensitive to the osmosensory signal, mediating the cross talk of PknD with the SigF regulon. Possesses both phosphatase and kinase activities. The kinase domain functions as a classic anti-sigma factor-like kinase to phosphorylate the anti-anti-sigma factor domain at the canonical regulatory site, and the phosphatase domain antagonizes this activity.</text>
</comment>
<dbReference type="Gene3D" id="3.60.40.10">
    <property type="entry name" value="PPM-type phosphatase domain"/>
    <property type="match status" value="1"/>
</dbReference>
<feature type="region of interest" description="Disordered" evidence="16">
    <location>
        <begin position="104"/>
        <end position="143"/>
    </location>
</feature>
<dbReference type="Pfam" id="PF13185">
    <property type="entry name" value="GAF_2"/>
    <property type="match status" value="1"/>
</dbReference>
<keyword evidence="5" id="KW-0547">Nucleotide-binding</keyword>
<dbReference type="InterPro" id="IPR035965">
    <property type="entry name" value="PAS-like_dom_sf"/>
</dbReference>
<keyword evidence="11" id="KW-0464">Manganese</keyword>
<feature type="domain" description="PAS" evidence="17">
    <location>
        <begin position="216"/>
        <end position="249"/>
    </location>
</feature>
<protein>
    <recommendedName>
        <fullName evidence="1">protein-serine/threonine phosphatase</fullName>
        <ecNumber evidence="1">3.1.3.16</ecNumber>
    </recommendedName>
    <alternativeName>
        <fullName evidence="15">Protein-serine/threonine phosphatase</fullName>
    </alternativeName>
    <alternativeName>
        <fullName evidence="14">Serine/threonine-protein kinase</fullName>
    </alternativeName>
</protein>
<feature type="region of interest" description="Disordered" evidence="16">
    <location>
        <begin position="704"/>
        <end position="903"/>
    </location>
</feature>
<dbReference type="PROSITE" id="PS50112">
    <property type="entry name" value="PAS"/>
    <property type="match status" value="1"/>
</dbReference>
<keyword evidence="8" id="KW-0067">ATP-binding</keyword>
<feature type="compositionally biased region" description="Low complexity" evidence="16">
    <location>
        <begin position="843"/>
        <end position="855"/>
    </location>
</feature>
<dbReference type="Proteomes" id="UP000756710">
    <property type="component" value="Unassembled WGS sequence"/>
</dbReference>
<evidence type="ECO:0000256" key="14">
    <source>
        <dbReference type="ARBA" id="ARBA00075117"/>
    </source>
</evidence>
<evidence type="ECO:0000313" key="19">
    <source>
        <dbReference type="EMBL" id="MBP2060497.1"/>
    </source>
</evidence>
<dbReference type="InterPro" id="IPR036457">
    <property type="entry name" value="PPM-type-like_dom_sf"/>
</dbReference>
<evidence type="ECO:0000313" key="20">
    <source>
        <dbReference type="Proteomes" id="UP000756710"/>
    </source>
</evidence>
<dbReference type="GO" id="GO:0005524">
    <property type="term" value="F:ATP binding"/>
    <property type="evidence" value="ECO:0007669"/>
    <property type="project" value="UniProtKB-KW"/>
</dbReference>
<evidence type="ECO:0000256" key="9">
    <source>
        <dbReference type="ARBA" id="ARBA00022842"/>
    </source>
</evidence>
<evidence type="ECO:0000256" key="16">
    <source>
        <dbReference type="SAM" id="MobiDB-lite"/>
    </source>
</evidence>
<accession>A0A061A3X7</accession>
<dbReference type="InterPro" id="IPR013656">
    <property type="entry name" value="PAS_4"/>
</dbReference>
<dbReference type="Gene3D" id="3.30.450.40">
    <property type="match status" value="2"/>
</dbReference>
<dbReference type="CDD" id="cd00130">
    <property type="entry name" value="PAS"/>
    <property type="match status" value="1"/>
</dbReference>
<feature type="compositionally biased region" description="Basic residues" evidence="16">
    <location>
        <begin position="704"/>
        <end position="725"/>
    </location>
</feature>
<dbReference type="SUPFAM" id="SSF55781">
    <property type="entry name" value="GAF domain-like"/>
    <property type="match status" value="2"/>
</dbReference>
<dbReference type="GO" id="GO:0046872">
    <property type="term" value="F:metal ion binding"/>
    <property type="evidence" value="ECO:0007669"/>
    <property type="project" value="UniProtKB-KW"/>
</dbReference>
<dbReference type="FunFam" id="3.60.40.10:FF:000005">
    <property type="entry name" value="Serine/threonine protein phosphatase"/>
    <property type="match status" value="1"/>
</dbReference>
<evidence type="ECO:0000256" key="2">
    <source>
        <dbReference type="ARBA" id="ARBA00022553"/>
    </source>
</evidence>
<evidence type="ECO:0000313" key="18">
    <source>
        <dbReference type="EMBL" id="CDR16513.1"/>
    </source>
</evidence>
<feature type="compositionally biased region" description="Basic residues" evidence="16">
    <location>
        <begin position="877"/>
        <end position="890"/>
    </location>
</feature>
<evidence type="ECO:0000256" key="6">
    <source>
        <dbReference type="ARBA" id="ARBA00022777"/>
    </source>
</evidence>
<evidence type="ECO:0000256" key="10">
    <source>
        <dbReference type="ARBA" id="ARBA00022912"/>
    </source>
</evidence>
<keyword evidence="20" id="KW-1185">Reference proteome</keyword>
<keyword evidence="10" id="KW-0904">Protein phosphatase</keyword>
<dbReference type="GO" id="GO:0016301">
    <property type="term" value="F:kinase activity"/>
    <property type="evidence" value="ECO:0007669"/>
    <property type="project" value="UniProtKB-KW"/>
</dbReference>
<dbReference type="InterPro" id="IPR029016">
    <property type="entry name" value="GAF-like_dom_sf"/>
</dbReference>
<dbReference type="InterPro" id="IPR001932">
    <property type="entry name" value="PPM-type_phosphatase-like_dom"/>
</dbReference>
<keyword evidence="6" id="KW-0418">Kinase</keyword>
<dbReference type="InterPro" id="IPR003018">
    <property type="entry name" value="GAF"/>
</dbReference>
<dbReference type="SUPFAM" id="SSF81606">
    <property type="entry name" value="PP2C-like"/>
    <property type="match status" value="1"/>
</dbReference>
<keyword evidence="2" id="KW-0597">Phosphoprotein</keyword>
<evidence type="ECO:0000256" key="7">
    <source>
        <dbReference type="ARBA" id="ARBA00022801"/>
    </source>
</evidence>
<dbReference type="HOGENOM" id="CLU_321031_0_0_11"/>
<reference evidence="19 20" key="2">
    <citation type="submission" date="2021-03" db="EMBL/GenBank/DDBJ databases">
        <title>Genomic Encyclopedia of Type Strains, Phase IV (KMG-IV): sequencing the most valuable type-strain genomes for metagenomic binning, comparative biology and taxonomic classification.</title>
        <authorList>
            <person name="Goeker M."/>
        </authorList>
    </citation>
    <scope>NUCLEOTIDE SEQUENCE [LARGE SCALE GENOMIC DNA]</scope>
    <source>
        <strain evidence="19 20">DSM 41954</strain>
    </source>
</reference>
<evidence type="ECO:0000256" key="4">
    <source>
        <dbReference type="ARBA" id="ARBA00022723"/>
    </source>
</evidence>
<name>A0A061A3X7_9ACTN</name>
<dbReference type="EMBL" id="JAGGLR010000003">
    <property type="protein sequence ID" value="MBP2060497.1"/>
    <property type="molecule type" value="Genomic_DNA"/>
</dbReference>
<keyword evidence="3" id="KW-0808">Transferase</keyword>
<dbReference type="PANTHER" id="PTHR43156">
    <property type="entry name" value="STAGE II SPORULATION PROTEIN E-RELATED"/>
    <property type="match status" value="1"/>
</dbReference>